<keyword evidence="9 16" id="KW-0460">Magnesium</keyword>
<keyword evidence="10 16" id="KW-0496">Mitochondrion</keyword>
<dbReference type="Pfam" id="PF00867">
    <property type="entry name" value="XPG_I"/>
    <property type="match status" value="1"/>
</dbReference>
<evidence type="ECO:0000256" key="5">
    <source>
        <dbReference type="ARBA" id="ARBA00022759"/>
    </source>
</evidence>
<proteinExistence type="inferred from homology"/>
<dbReference type="InterPro" id="IPR023426">
    <property type="entry name" value="Flap_endonuc"/>
</dbReference>
<comment type="subcellular location">
    <subcellularLocation>
        <location evidence="16">Nucleus</location>
        <location evidence="16">Nucleolus</location>
    </subcellularLocation>
    <subcellularLocation>
        <location evidence="16">Nucleus</location>
        <location evidence="16">Nucleoplasm</location>
    </subcellularLocation>
    <subcellularLocation>
        <location evidence="16">Mitochondrion</location>
    </subcellularLocation>
    <text evidence="16">Resides mostly in the nucleoli and relocalizes to the nucleoplasm upon DNA damage.</text>
</comment>
<comment type="cofactor">
    <cofactor evidence="16">
        <name>Mg(2+)</name>
        <dbReference type="ChEBI" id="CHEBI:18420"/>
    </cofactor>
    <text evidence="16">Binds 2 magnesium ions per subunit. They probably participate in the reaction catalyzed by the enzyme. May bind an additional third magnesium ion after substrate binding.</text>
</comment>
<keyword evidence="8 16" id="KW-0269">Exonuclease</keyword>
<evidence type="ECO:0000256" key="8">
    <source>
        <dbReference type="ARBA" id="ARBA00022839"/>
    </source>
</evidence>
<evidence type="ECO:0000256" key="17">
    <source>
        <dbReference type="SAM" id="MobiDB-lite"/>
    </source>
</evidence>
<dbReference type="SMART" id="SM00485">
    <property type="entry name" value="XPGN"/>
    <property type="match status" value="1"/>
</dbReference>
<evidence type="ECO:0000256" key="10">
    <source>
        <dbReference type="ARBA" id="ARBA00023128"/>
    </source>
</evidence>
<dbReference type="SMART" id="SM00279">
    <property type="entry name" value="HhH2"/>
    <property type="match status" value="1"/>
</dbReference>
<gene>
    <name evidence="21" type="ORF">A3770_05p38340</name>
</gene>
<dbReference type="InterPro" id="IPR029060">
    <property type="entry name" value="PIN-like_dom_sf"/>
</dbReference>
<evidence type="ECO:0000259" key="20">
    <source>
        <dbReference type="SMART" id="SM00485"/>
    </source>
</evidence>
<evidence type="ECO:0000256" key="3">
    <source>
        <dbReference type="ARBA" id="ARBA00022722"/>
    </source>
</evidence>
<accession>A0A5B8MLE4</accession>
<dbReference type="GO" id="GO:0003677">
    <property type="term" value="F:DNA binding"/>
    <property type="evidence" value="ECO:0007669"/>
    <property type="project" value="UniProtKB-UniRule"/>
</dbReference>
<dbReference type="InterPro" id="IPR008918">
    <property type="entry name" value="HhH2"/>
</dbReference>
<evidence type="ECO:0000256" key="4">
    <source>
        <dbReference type="ARBA" id="ARBA00022723"/>
    </source>
</evidence>
<evidence type="ECO:0000256" key="6">
    <source>
        <dbReference type="ARBA" id="ARBA00022763"/>
    </source>
</evidence>
<evidence type="ECO:0000256" key="15">
    <source>
        <dbReference type="ARBA" id="ARBA00063178"/>
    </source>
</evidence>
<keyword evidence="4 16" id="KW-0479">Metal-binding</keyword>
<dbReference type="SMART" id="SM00484">
    <property type="entry name" value="XPGI"/>
    <property type="match status" value="1"/>
</dbReference>
<dbReference type="PANTHER" id="PTHR11081">
    <property type="entry name" value="FLAP ENDONUCLEASE FAMILY MEMBER"/>
    <property type="match status" value="1"/>
</dbReference>
<dbReference type="GO" id="GO:0005739">
    <property type="term" value="C:mitochondrion"/>
    <property type="evidence" value="ECO:0007669"/>
    <property type="project" value="UniProtKB-SubCell"/>
</dbReference>
<dbReference type="GO" id="GO:0000287">
    <property type="term" value="F:magnesium ion binding"/>
    <property type="evidence" value="ECO:0007669"/>
    <property type="project" value="UniProtKB-UniRule"/>
</dbReference>
<evidence type="ECO:0000256" key="9">
    <source>
        <dbReference type="ARBA" id="ARBA00022842"/>
    </source>
</evidence>
<keyword evidence="7 16" id="KW-0378">Hydrolase</keyword>
<dbReference type="OrthoDB" id="1937206at2759"/>
<sequence length="388" mass="43618">MGIQGLKKLISDNAPGAFRDHQLESYFGRKVAIDASMHIYQFMAVVGRQGDQQLTDENGEVTSHLQGMMHRTTRLLEAGIKPVYVFDGKPPEMKSGELTKRSEARKDADQKLKEAKEAGDMVAVEKFSKRTMRVTKEHNEECKRLLRLMGVPILEAPCEAEAQCAELCKAGKVFTVATEDMDCLTFGTTRQSRHMMAPASQKKEIQEFVVEKVLEGMNVTMDQFIDICILCGCDYTSSIRGIGPKRALQLIREHGSLEKVIDQLDKKKYTVPEPFPYKEARELFKNPEVIPADQVPPFKWTNPDEEGLIAFMVDEKSFNLERIQAVIKKIKASKTKSQQGRLESFFGAVQYRSNTAKKQQDTKSKGLNPFGKSTGVTKKKKSSGIRLG</sequence>
<evidence type="ECO:0000256" key="14">
    <source>
        <dbReference type="ARBA" id="ARBA00034726"/>
    </source>
</evidence>
<dbReference type="SUPFAM" id="SSF47807">
    <property type="entry name" value="5' to 3' exonuclease, C-terminal subdomain"/>
    <property type="match status" value="1"/>
</dbReference>
<dbReference type="PANTHER" id="PTHR11081:SF9">
    <property type="entry name" value="FLAP ENDONUCLEASE 1"/>
    <property type="match status" value="1"/>
</dbReference>
<dbReference type="GO" id="GO:0008409">
    <property type="term" value="F:5'-3' exonuclease activity"/>
    <property type="evidence" value="ECO:0007669"/>
    <property type="project" value="UniProtKB-UniRule"/>
</dbReference>
<keyword evidence="6 16" id="KW-0227">DNA damage</keyword>
<dbReference type="SUPFAM" id="SSF88723">
    <property type="entry name" value="PIN domain-like"/>
    <property type="match status" value="1"/>
</dbReference>
<dbReference type="GO" id="GO:0005730">
    <property type="term" value="C:nucleolus"/>
    <property type="evidence" value="ECO:0007669"/>
    <property type="project" value="UniProtKB-SubCell"/>
</dbReference>
<dbReference type="InterPro" id="IPR006084">
    <property type="entry name" value="XPG/Rad2"/>
</dbReference>
<evidence type="ECO:0000256" key="11">
    <source>
        <dbReference type="ARBA" id="ARBA00023204"/>
    </source>
</evidence>
<protein>
    <recommendedName>
        <fullName evidence="16">Flap endonuclease 1</fullName>
        <shortName evidence="16">FEN-1</shortName>
        <ecNumber evidence="16">3.1.-.-</ecNumber>
    </recommendedName>
    <alternativeName>
        <fullName evidence="16">Flap structure-specific endonuclease 1</fullName>
    </alternativeName>
</protein>
<dbReference type="Proteomes" id="UP000316726">
    <property type="component" value="Chromosome 5"/>
</dbReference>
<evidence type="ECO:0000256" key="16">
    <source>
        <dbReference type="HAMAP-Rule" id="MF_03140"/>
    </source>
</evidence>
<dbReference type="CDD" id="cd09867">
    <property type="entry name" value="PIN_FEN1"/>
    <property type="match status" value="1"/>
</dbReference>
<evidence type="ECO:0000256" key="2">
    <source>
        <dbReference type="ARBA" id="ARBA00022705"/>
    </source>
</evidence>
<feature type="domain" description="5'-3' exonuclease" evidence="18">
    <location>
        <begin position="29"/>
        <end position="301"/>
    </location>
</feature>
<comment type="function">
    <text evidence="13 16">Structure-specific nuclease with 5'-flap endonuclease and 5'-3' exonuclease activities involved in DNA replication and repair. During DNA replication, cleaves the 5'-overhanging flap structure that is generated by displacement synthesis when DNA polymerase encounters the 5'-end of a downstream Okazaki fragment. It enters the flap from the 5'-end and then tracks to cleave the flap base, leaving a nick for ligation. Also involved in the long patch base excision repair (LP-BER) pathway, by cleaving within the apurinic/apyrimidinic (AP) site-terminated flap. Acts as a genome stabilization factor that prevents flaps from equilibrating into structures that lead to duplications and deletions. Also possesses 5'-3' exonuclease activity on nicked or gapped double-stranded DNA, and exhibits RNase H activity. Also involved in replication and repair of rDNA and in repairing mitochondrial DNA.</text>
</comment>
<feature type="region of interest" description="Disordered" evidence="17">
    <location>
        <begin position="353"/>
        <end position="388"/>
    </location>
</feature>
<dbReference type="EC" id="3.1.-.-" evidence="16"/>
<feature type="domain" description="XPG N-terminal" evidence="20">
    <location>
        <begin position="1"/>
        <end position="108"/>
    </location>
</feature>
<dbReference type="Pfam" id="PF00752">
    <property type="entry name" value="XPG_N"/>
    <property type="match status" value="1"/>
</dbReference>
<evidence type="ECO:0000259" key="18">
    <source>
        <dbReference type="SMART" id="SM00475"/>
    </source>
</evidence>
<dbReference type="HAMAP" id="MF_00614">
    <property type="entry name" value="Fen"/>
    <property type="match status" value="1"/>
</dbReference>
<keyword evidence="3 16" id="KW-0540">Nuclease</keyword>
<dbReference type="STRING" id="1764295.A0A5B8MLE4"/>
<dbReference type="InterPro" id="IPR006085">
    <property type="entry name" value="XPG_DNA_repair_N"/>
</dbReference>
<keyword evidence="5 16" id="KW-0255">Endonuclease</keyword>
<organism evidence="21 22">
    <name type="scientific">Chloropicon primus</name>
    <dbReference type="NCBI Taxonomy" id="1764295"/>
    <lineage>
        <taxon>Eukaryota</taxon>
        <taxon>Viridiplantae</taxon>
        <taxon>Chlorophyta</taxon>
        <taxon>Chloropicophyceae</taxon>
        <taxon>Chloropicales</taxon>
        <taxon>Chloropicaceae</taxon>
        <taxon>Chloropicon</taxon>
    </lineage>
</organism>
<reference evidence="21 22" key="1">
    <citation type="submission" date="2018-07" db="EMBL/GenBank/DDBJ databases">
        <title>The complete nuclear genome of the prasinophyte Chloropicon primus (CCMP1205).</title>
        <authorList>
            <person name="Pombert J.-F."/>
            <person name="Otis C."/>
            <person name="Turmel M."/>
            <person name="Lemieux C."/>
        </authorList>
    </citation>
    <scope>NUCLEOTIDE SEQUENCE [LARGE SCALE GENOMIC DNA]</scope>
    <source>
        <strain evidence="21 22">CCMP1205</strain>
    </source>
</reference>
<keyword evidence="11 16" id="KW-0234">DNA repair</keyword>
<keyword evidence="2 16" id="KW-0235">DNA replication</keyword>
<dbReference type="EMBL" id="CP031038">
    <property type="protein sequence ID" value="QDZ21316.1"/>
    <property type="molecule type" value="Genomic_DNA"/>
</dbReference>
<evidence type="ECO:0000259" key="19">
    <source>
        <dbReference type="SMART" id="SM00484"/>
    </source>
</evidence>
<feature type="compositionally biased region" description="Basic residues" evidence="17">
    <location>
        <begin position="377"/>
        <end position="388"/>
    </location>
</feature>
<dbReference type="Gene3D" id="1.10.150.20">
    <property type="entry name" value="5' to 3' exonuclease, C-terminal subdomain"/>
    <property type="match status" value="1"/>
</dbReference>
<dbReference type="InterPro" id="IPR019974">
    <property type="entry name" value="XPG_CS"/>
</dbReference>
<dbReference type="PROSITE" id="PS00841">
    <property type="entry name" value="XPG_1"/>
    <property type="match status" value="1"/>
</dbReference>
<keyword evidence="22" id="KW-1185">Reference proteome</keyword>
<evidence type="ECO:0000256" key="12">
    <source>
        <dbReference type="ARBA" id="ARBA00023242"/>
    </source>
</evidence>
<dbReference type="GO" id="GO:0017108">
    <property type="term" value="F:5'-flap endonuclease activity"/>
    <property type="evidence" value="ECO:0007669"/>
    <property type="project" value="UniProtKB-UniRule"/>
</dbReference>
<dbReference type="GO" id="GO:0005654">
    <property type="term" value="C:nucleoplasm"/>
    <property type="evidence" value="ECO:0007669"/>
    <property type="project" value="UniProtKB-SubCell"/>
</dbReference>
<dbReference type="Gene3D" id="3.40.50.1010">
    <property type="entry name" value="5'-nuclease"/>
    <property type="match status" value="1"/>
</dbReference>
<evidence type="ECO:0000256" key="7">
    <source>
        <dbReference type="ARBA" id="ARBA00022801"/>
    </source>
</evidence>
<evidence type="ECO:0000256" key="13">
    <source>
        <dbReference type="ARBA" id="ARBA00029382"/>
    </source>
</evidence>
<dbReference type="AlphaFoldDB" id="A0A5B8MLE4"/>
<comment type="subunit">
    <text evidence="15">Interacts with PCNA1 and PCNA2. Three molecules of FEN1 bind to one PCNA trimer with each molecule binding to one PCNA monomer. PCNA stimulates the nuclease activity without altering cleavage specificity.</text>
</comment>
<dbReference type="GO" id="GO:0006284">
    <property type="term" value="P:base-excision repair"/>
    <property type="evidence" value="ECO:0007669"/>
    <property type="project" value="UniProtKB-UniRule"/>
</dbReference>
<dbReference type="SMART" id="SM00475">
    <property type="entry name" value="53EXOc"/>
    <property type="match status" value="1"/>
</dbReference>
<comment type="similarity">
    <text evidence="14 16">Belongs to the XPG/RAD2 endonuclease family. FEN1 subfamily.</text>
</comment>
<name>A0A5B8MLE4_9CHLO</name>
<evidence type="ECO:0000256" key="1">
    <source>
        <dbReference type="ARBA" id="ARBA00022553"/>
    </source>
</evidence>
<dbReference type="PRINTS" id="PR00853">
    <property type="entry name" value="XPGRADSUPER"/>
</dbReference>
<dbReference type="InterPro" id="IPR036279">
    <property type="entry name" value="5-3_exonuclease_C_sf"/>
</dbReference>
<dbReference type="InterPro" id="IPR002421">
    <property type="entry name" value="5-3_exonuclease"/>
</dbReference>
<keyword evidence="1 16" id="KW-0597">Phosphoprotein</keyword>
<keyword evidence="12 16" id="KW-0539">Nucleus</keyword>
<dbReference type="FunFam" id="3.40.50.1010:FF:000016">
    <property type="entry name" value="Flap endonuclease 1"/>
    <property type="match status" value="1"/>
</dbReference>
<evidence type="ECO:0000313" key="21">
    <source>
        <dbReference type="EMBL" id="QDZ21316.1"/>
    </source>
</evidence>
<dbReference type="FunFam" id="1.10.150.20:FF:000009">
    <property type="entry name" value="Flap endonuclease 1"/>
    <property type="match status" value="1"/>
</dbReference>
<feature type="domain" description="XPG-I" evidence="19">
    <location>
        <begin position="147"/>
        <end position="219"/>
    </location>
</feature>
<dbReference type="InterPro" id="IPR006086">
    <property type="entry name" value="XPG-I_dom"/>
</dbReference>
<dbReference type="GO" id="GO:0043137">
    <property type="term" value="P:DNA replication, removal of RNA primer"/>
    <property type="evidence" value="ECO:0007669"/>
    <property type="project" value="UniProtKB-UniRule"/>
</dbReference>
<evidence type="ECO:0000313" key="22">
    <source>
        <dbReference type="Proteomes" id="UP000316726"/>
    </source>
</evidence>